<dbReference type="PANTHER" id="PTHR32309:SF13">
    <property type="entry name" value="FERRIC ENTEROBACTIN TRANSPORT PROTEIN FEPE"/>
    <property type="match status" value="1"/>
</dbReference>
<dbReference type="GO" id="GO:0004713">
    <property type="term" value="F:protein tyrosine kinase activity"/>
    <property type="evidence" value="ECO:0007669"/>
    <property type="project" value="TreeGrafter"/>
</dbReference>
<protein>
    <recommendedName>
        <fullName evidence="4">Polysaccharide chain length determinant N-terminal domain-containing protein</fullName>
    </recommendedName>
</protein>
<gene>
    <name evidence="3" type="ORF">MNBD_GAMMA11-2957</name>
</gene>
<evidence type="ECO:0000313" key="3">
    <source>
        <dbReference type="EMBL" id="VAW58667.1"/>
    </source>
</evidence>
<feature type="transmembrane region" description="Helical" evidence="2">
    <location>
        <begin position="488"/>
        <end position="507"/>
    </location>
</feature>
<dbReference type="EMBL" id="UOFG01000045">
    <property type="protein sequence ID" value="VAW58667.1"/>
    <property type="molecule type" value="Genomic_DNA"/>
</dbReference>
<dbReference type="InterPro" id="IPR050445">
    <property type="entry name" value="Bact_polysacc_biosynth/exp"/>
</dbReference>
<keyword evidence="2" id="KW-0472">Membrane</keyword>
<evidence type="ECO:0000256" key="1">
    <source>
        <dbReference type="SAM" id="Coils"/>
    </source>
</evidence>
<feature type="transmembrane region" description="Helical" evidence="2">
    <location>
        <begin position="21"/>
        <end position="41"/>
    </location>
</feature>
<dbReference type="SUPFAM" id="SSF57997">
    <property type="entry name" value="Tropomyosin"/>
    <property type="match status" value="1"/>
</dbReference>
<evidence type="ECO:0008006" key="4">
    <source>
        <dbReference type="Google" id="ProtNLM"/>
    </source>
</evidence>
<dbReference type="GO" id="GO:0005886">
    <property type="term" value="C:plasma membrane"/>
    <property type="evidence" value="ECO:0007669"/>
    <property type="project" value="TreeGrafter"/>
</dbReference>
<feature type="transmembrane region" description="Helical" evidence="2">
    <location>
        <begin position="427"/>
        <end position="450"/>
    </location>
</feature>
<keyword evidence="1" id="KW-0175">Coiled coil</keyword>
<dbReference type="PANTHER" id="PTHR32309">
    <property type="entry name" value="TYROSINE-PROTEIN KINASE"/>
    <property type="match status" value="1"/>
</dbReference>
<keyword evidence="2" id="KW-0812">Transmembrane</keyword>
<sequence>MSLPFEDILKILMGEVIARRNTVFVIFVIVSLVLLGVGSVWPKRYTAFSIIQADSSNILQPLMQGTAEATRVTDYAGNAREIILGEIIMNQILDDAGWLKTNPSEIERAQFKKGIDSRLGIKGIGKNLIKIEYTDNKPMRAYITARRISELFIQEGEKSKMNESLAAYNFIEKQVNEYLEKLITVEEKLKEFRSRNPDARPGLDAEVSGRINRLTRDIESTHLLLSETLIRRESLHEQLSGEAAITISQSKEGQYRSKIADLQTRLETLRLDYQDTYPDIIRIKHQIDDLKKSMKEEVAQREAAKNRAKIKGTNYIDEAIILNPLYQQLRSNASSTETEIQTLRARTSEMNKMLEAEYDRARRIHGGENELSKLTRNYQVNQEIYQDLLRRLERARVSRNLDQENQGLTFKIQEPAKIPLLPTGFRFLHFMLAGLVLGIAIPVGLIYVMLQIDPRIRFSKIISEDLNIPVLAEISQISSISDLRKTKLNLLLLATGFAMVMVVYGYVGWFKYIGQL</sequence>
<dbReference type="NCBIfam" id="TIGR03007">
    <property type="entry name" value="pepcterm_ChnLen"/>
    <property type="match status" value="1"/>
</dbReference>
<proteinExistence type="predicted"/>
<accession>A0A3B0X711</accession>
<keyword evidence="2" id="KW-1133">Transmembrane helix</keyword>
<feature type="coiled-coil region" evidence="1">
    <location>
        <begin position="287"/>
        <end position="346"/>
    </location>
</feature>
<feature type="coiled-coil region" evidence="1">
    <location>
        <begin position="168"/>
        <end position="195"/>
    </location>
</feature>
<dbReference type="AlphaFoldDB" id="A0A3B0X711"/>
<reference evidence="3" key="1">
    <citation type="submission" date="2018-06" db="EMBL/GenBank/DDBJ databases">
        <authorList>
            <person name="Zhirakovskaya E."/>
        </authorList>
    </citation>
    <scope>NUCLEOTIDE SEQUENCE</scope>
</reference>
<dbReference type="InterPro" id="IPR014345">
    <property type="entry name" value="XrtA_polysacc_chain"/>
</dbReference>
<organism evidence="3">
    <name type="scientific">hydrothermal vent metagenome</name>
    <dbReference type="NCBI Taxonomy" id="652676"/>
    <lineage>
        <taxon>unclassified sequences</taxon>
        <taxon>metagenomes</taxon>
        <taxon>ecological metagenomes</taxon>
    </lineage>
</organism>
<name>A0A3B0X711_9ZZZZ</name>
<evidence type="ECO:0000256" key="2">
    <source>
        <dbReference type="SAM" id="Phobius"/>
    </source>
</evidence>